<evidence type="ECO:0000256" key="7">
    <source>
        <dbReference type="ARBA" id="ARBA00022692"/>
    </source>
</evidence>
<dbReference type="GO" id="GO:0031966">
    <property type="term" value="C:mitochondrial membrane"/>
    <property type="evidence" value="ECO:0007669"/>
    <property type="project" value="UniProtKB-SubCell"/>
</dbReference>
<dbReference type="HAMAP" id="MF_03216">
    <property type="entry name" value="PLMT"/>
    <property type="match status" value="1"/>
</dbReference>
<feature type="topological domain" description="Lumenal" evidence="14">
    <location>
        <begin position="118"/>
        <end position="160"/>
    </location>
</feature>
<dbReference type="GO" id="GO:0005789">
    <property type="term" value="C:endoplasmic reticulum membrane"/>
    <property type="evidence" value="ECO:0007669"/>
    <property type="project" value="UniProtKB-SubCell"/>
</dbReference>
<dbReference type="InterPro" id="IPR024960">
    <property type="entry name" value="PEMT/MFAP"/>
</dbReference>
<feature type="transmembrane region" description="Helical" evidence="15">
    <location>
        <begin position="44"/>
        <end position="64"/>
    </location>
</feature>
<keyword evidence="12 14" id="KW-0594">Phospholipid biosynthesis</keyword>
<evidence type="ECO:0000256" key="14">
    <source>
        <dbReference type="HAMAP-Rule" id="MF_03216"/>
    </source>
</evidence>
<evidence type="ECO:0000256" key="9">
    <source>
        <dbReference type="ARBA" id="ARBA00022989"/>
    </source>
</evidence>
<keyword evidence="8 14" id="KW-0256">Endoplasmic reticulum</keyword>
<reference evidence="16 17" key="1">
    <citation type="journal article" date="2017" name="PLoS Biol.">
        <title>The sea cucumber genome provides insights into morphological evolution and visceral regeneration.</title>
        <authorList>
            <person name="Zhang X."/>
            <person name="Sun L."/>
            <person name="Yuan J."/>
            <person name="Sun Y."/>
            <person name="Gao Y."/>
            <person name="Zhang L."/>
            <person name="Li S."/>
            <person name="Dai H."/>
            <person name="Hamel J.F."/>
            <person name="Liu C."/>
            <person name="Yu Y."/>
            <person name="Liu S."/>
            <person name="Lin W."/>
            <person name="Guo K."/>
            <person name="Jin S."/>
            <person name="Xu P."/>
            <person name="Storey K.B."/>
            <person name="Huan P."/>
            <person name="Zhang T."/>
            <person name="Zhou Y."/>
            <person name="Zhang J."/>
            <person name="Lin C."/>
            <person name="Li X."/>
            <person name="Xing L."/>
            <person name="Huo D."/>
            <person name="Sun M."/>
            <person name="Wang L."/>
            <person name="Mercier A."/>
            <person name="Li F."/>
            <person name="Yang H."/>
            <person name="Xiang J."/>
        </authorList>
    </citation>
    <scope>NUCLEOTIDE SEQUENCE [LARGE SCALE GENOMIC DNA]</scope>
    <source>
        <strain evidence="16">Shaxun</strain>
        <tissue evidence="16">Muscle</tissue>
    </source>
</reference>
<evidence type="ECO:0000256" key="2">
    <source>
        <dbReference type="ARBA" id="ARBA00005189"/>
    </source>
</evidence>
<comment type="function">
    <text evidence="14">Catalyzes the three sequential steps of the methylation pathway for the biosynthesis of phosphatidylcholine, a critical and essential component for membrane structure. Uses S-adenosylmethionine (S-adenosyl-L-methionine, SAM or AdoMet) as the methyl group donor for the methylation of phosphatidylethanolamine (1,2-diacyl-sn-glycero-3-phosphoethanolamine, PE) to phosphatidylmonomethylethanolamine (1,2-diacyl-sn-glycero-3-phospho-N-methylethanolamine, PMME), PMME to phosphatidyldimethylethanolamine (1,2-diacyl-sn-glycero-3-phospho-N,N-dimethylethanolamine, PDME), and PDME to phosphatidylcholine (1,2-diacyl-sn-glycero-3-phosphocholine, PC), producing S-adenosyl-L-homocysteine in each step.</text>
</comment>
<keyword evidence="10 14" id="KW-0443">Lipid metabolism</keyword>
<feature type="topological domain" description="Cytoplasmic" evidence="14">
    <location>
        <begin position="182"/>
        <end position="203"/>
    </location>
</feature>
<keyword evidence="13 14" id="KW-1208">Phospholipid metabolism</keyword>
<comment type="catalytic activity">
    <reaction evidence="14">
        <text>a 1,2-diacyl-sn-glycero-3-phospho-N-methylethanolamine + S-adenosyl-L-methionine = a 1,2-diacyl-sn-glycero-3-phospho-N,N-dimethylethanolamine + S-adenosyl-L-homocysteine + H(+)</text>
        <dbReference type="Rhea" id="RHEA:32735"/>
        <dbReference type="ChEBI" id="CHEBI:15378"/>
        <dbReference type="ChEBI" id="CHEBI:57856"/>
        <dbReference type="ChEBI" id="CHEBI:59789"/>
        <dbReference type="ChEBI" id="CHEBI:64572"/>
        <dbReference type="ChEBI" id="CHEBI:64573"/>
        <dbReference type="EC" id="2.1.1.71"/>
    </reaction>
</comment>
<keyword evidence="4 14" id="KW-0489">Methyltransferase</keyword>
<dbReference type="AlphaFoldDB" id="A0A2G8L283"/>
<comment type="pathway">
    <text evidence="1 14">Phospholipid metabolism; phosphatidylcholine biosynthesis.</text>
</comment>
<evidence type="ECO:0000313" key="17">
    <source>
        <dbReference type="Proteomes" id="UP000230750"/>
    </source>
</evidence>
<name>A0A2G8L283_STIJA</name>
<comment type="pathway">
    <text evidence="2">Lipid metabolism.</text>
</comment>
<dbReference type="PANTHER" id="PTHR15458">
    <property type="entry name" value="PHOSPHATIDYLETHANOLAMINE N-METHYLTRANSFERASE"/>
    <property type="match status" value="1"/>
</dbReference>
<dbReference type="Pfam" id="PF04191">
    <property type="entry name" value="PEMT"/>
    <property type="match status" value="1"/>
</dbReference>
<organism evidence="16 17">
    <name type="scientific">Stichopus japonicus</name>
    <name type="common">Sea cucumber</name>
    <dbReference type="NCBI Taxonomy" id="307972"/>
    <lineage>
        <taxon>Eukaryota</taxon>
        <taxon>Metazoa</taxon>
        <taxon>Echinodermata</taxon>
        <taxon>Eleutherozoa</taxon>
        <taxon>Echinozoa</taxon>
        <taxon>Holothuroidea</taxon>
        <taxon>Aspidochirotacea</taxon>
        <taxon>Aspidochirotida</taxon>
        <taxon>Stichopodidae</taxon>
        <taxon>Apostichopus</taxon>
    </lineage>
</organism>
<evidence type="ECO:0000256" key="15">
    <source>
        <dbReference type="SAM" id="Phobius"/>
    </source>
</evidence>
<keyword evidence="3 14" id="KW-0444">Lipid biosynthesis</keyword>
<comment type="similarity">
    <text evidence="14">Belongs to the class VI-like SAM-binding methyltransferase superfamily. PEMT/PEM2 methyltransferase family.</text>
</comment>
<dbReference type="GO" id="GO:0006656">
    <property type="term" value="P:phosphatidylcholine biosynthetic process"/>
    <property type="evidence" value="ECO:0007669"/>
    <property type="project" value="UniProtKB-UniRule"/>
</dbReference>
<sequence length="203" mass="22882">MALFGIPQCLCLKGLSALIRFLPVLFVSLQVARQEHKKRFLTNLFGSAKAGCIFLAIAIVHLMLFRSRRFQLVLESQPVLSDCLPIVSSSFVDWLGFGLIALGLILVITSFFALGFFGTYLGDYFGILMEAKVTCFPFNVTAHPMYYGSFLENFGTAIWYRSPAGVVLSFLLLCTYLVAIRFEEPFTAEIYRQKQLEDSKKSR</sequence>
<keyword evidence="11 14" id="KW-0472">Membrane</keyword>
<keyword evidence="17" id="KW-1185">Reference proteome</keyword>
<keyword evidence="5 14" id="KW-0808">Transferase</keyword>
<evidence type="ECO:0000256" key="12">
    <source>
        <dbReference type="ARBA" id="ARBA00023209"/>
    </source>
</evidence>
<dbReference type="EC" id="2.1.1.17" evidence="14"/>
<comment type="catalytic activity">
    <reaction evidence="14">
        <text>a 1,2-diacyl-sn-glycero-3-phosphoethanolamine + S-adenosyl-L-methionine = a 1,2-diacyl-sn-glycero-3-phospho-N-methylethanolamine + S-adenosyl-L-homocysteine + H(+)</text>
        <dbReference type="Rhea" id="RHEA:11164"/>
        <dbReference type="ChEBI" id="CHEBI:15378"/>
        <dbReference type="ChEBI" id="CHEBI:57856"/>
        <dbReference type="ChEBI" id="CHEBI:59789"/>
        <dbReference type="ChEBI" id="CHEBI:64573"/>
        <dbReference type="ChEBI" id="CHEBI:64612"/>
        <dbReference type="EC" id="2.1.1.17"/>
    </reaction>
</comment>
<evidence type="ECO:0000256" key="11">
    <source>
        <dbReference type="ARBA" id="ARBA00023136"/>
    </source>
</evidence>
<feature type="binding site" evidence="14">
    <location>
        <begin position="183"/>
        <end position="184"/>
    </location>
    <ligand>
        <name>S-adenosyl-L-methionine</name>
        <dbReference type="ChEBI" id="CHEBI:59789"/>
    </ligand>
</feature>
<accession>A0A2G8L283</accession>
<proteinExistence type="inferred from homology"/>
<dbReference type="Gene3D" id="1.20.120.1630">
    <property type="match status" value="1"/>
</dbReference>
<feature type="topological domain" description="Lumenal" evidence="14">
    <location>
        <begin position="33"/>
        <end position="44"/>
    </location>
</feature>
<dbReference type="PANTHER" id="PTHR15458:SF5">
    <property type="entry name" value="PHOSPHATIDYLETHANOLAMINE N-METHYLTRANSFERASE"/>
    <property type="match status" value="1"/>
</dbReference>
<evidence type="ECO:0000256" key="13">
    <source>
        <dbReference type="ARBA" id="ARBA00023264"/>
    </source>
</evidence>
<gene>
    <name evidence="16" type="ORF">BSL78_08743</name>
</gene>
<feature type="transmembrane region" description="Helical" evidence="15">
    <location>
        <begin position="12"/>
        <end position="32"/>
    </location>
</feature>
<keyword evidence="6 14" id="KW-0949">S-adenosyl-L-methionine</keyword>
<dbReference type="PROSITE" id="PS51599">
    <property type="entry name" value="SAM_PEMT_PEM2"/>
    <property type="match status" value="1"/>
</dbReference>
<evidence type="ECO:0000256" key="10">
    <source>
        <dbReference type="ARBA" id="ARBA00023098"/>
    </source>
</evidence>
<evidence type="ECO:0000256" key="8">
    <source>
        <dbReference type="ARBA" id="ARBA00022824"/>
    </source>
</evidence>
<dbReference type="GO" id="GO:0000773">
    <property type="term" value="F:phosphatidyl-N-methylethanolamine N-methyltransferase activity"/>
    <property type="evidence" value="ECO:0007669"/>
    <property type="project" value="UniProtKB-UniRule"/>
</dbReference>
<dbReference type="OrthoDB" id="8300106at2759"/>
<dbReference type="Proteomes" id="UP000230750">
    <property type="component" value="Unassembled WGS sequence"/>
</dbReference>
<keyword evidence="9 14" id="KW-1133">Transmembrane helix</keyword>
<evidence type="ECO:0000313" key="16">
    <source>
        <dbReference type="EMBL" id="PIK54367.1"/>
    </source>
</evidence>
<keyword evidence="7 14" id="KW-0812">Transmembrane</keyword>
<dbReference type="GO" id="GO:0032259">
    <property type="term" value="P:methylation"/>
    <property type="evidence" value="ECO:0007669"/>
    <property type="project" value="UniProtKB-KW"/>
</dbReference>
<comment type="subcellular location">
    <subcellularLocation>
        <location evidence="14">Endoplasmic reticulum membrane</location>
        <topology evidence="14">Multi-pass membrane protein</topology>
    </subcellularLocation>
    <subcellularLocation>
        <location evidence="14">Mitochondrion membrane</location>
        <topology evidence="14">Multi-pass membrane protein</topology>
    </subcellularLocation>
</comment>
<feature type="transmembrane region" description="Helical" evidence="15">
    <location>
        <begin position="124"/>
        <end position="146"/>
    </location>
</feature>
<dbReference type="EMBL" id="MRZV01000251">
    <property type="protein sequence ID" value="PIK54367.1"/>
    <property type="molecule type" value="Genomic_DNA"/>
</dbReference>
<evidence type="ECO:0000256" key="4">
    <source>
        <dbReference type="ARBA" id="ARBA00022603"/>
    </source>
</evidence>
<feature type="binding site" evidence="14">
    <location>
        <begin position="101"/>
        <end position="103"/>
    </location>
    <ligand>
        <name>S-adenosyl-L-methionine</name>
        <dbReference type="ChEBI" id="CHEBI:59789"/>
    </ligand>
</feature>
<comment type="catalytic activity">
    <reaction evidence="14">
        <text>a 1,2-diacyl-sn-glycero-3-phospho-N,N-dimethylethanolamine + S-adenosyl-L-methionine = a 1,2-diacyl-sn-glycero-3-phosphocholine + S-adenosyl-L-homocysteine + H(+)</text>
        <dbReference type="Rhea" id="RHEA:32739"/>
        <dbReference type="ChEBI" id="CHEBI:15378"/>
        <dbReference type="ChEBI" id="CHEBI:57643"/>
        <dbReference type="ChEBI" id="CHEBI:57856"/>
        <dbReference type="ChEBI" id="CHEBI:59789"/>
        <dbReference type="ChEBI" id="CHEBI:64572"/>
    </reaction>
</comment>
<comment type="caution">
    <text evidence="16">The sequence shown here is derived from an EMBL/GenBank/DDBJ whole genome shotgun (WGS) entry which is preliminary data.</text>
</comment>
<evidence type="ECO:0000256" key="1">
    <source>
        <dbReference type="ARBA" id="ARBA00004969"/>
    </source>
</evidence>
<feature type="topological domain" description="Lumenal" evidence="14">
    <location>
        <begin position="1"/>
        <end position="8"/>
    </location>
</feature>
<protein>
    <recommendedName>
        <fullName evidence="14">Phosphatidylethanolamine N-methyltransferase</fullName>
        <shortName evidence="14">PEAMT</shortName>
        <shortName evidence="14">PEMT</shortName>
        <ecNumber evidence="14">2.1.1.17</ecNumber>
        <ecNumber evidence="14">2.1.1.71</ecNumber>
    </recommendedName>
    <alternativeName>
        <fullName evidence="14">Phospholipid methyltransferase</fullName>
        <shortName evidence="14">PLMT</shortName>
    </alternativeName>
</protein>
<dbReference type="UniPathway" id="UPA00753"/>
<evidence type="ECO:0000256" key="6">
    <source>
        <dbReference type="ARBA" id="ARBA00022691"/>
    </source>
</evidence>
<feature type="transmembrane region" description="Helical" evidence="15">
    <location>
        <begin position="158"/>
        <end position="179"/>
    </location>
</feature>
<dbReference type="STRING" id="307972.A0A2G8L283"/>
<dbReference type="InterPro" id="IPR007318">
    <property type="entry name" value="Phopholipid_MeTrfase"/>
</dbReference>
<dbReference type="GO" id="GO:0004608">
    <property type="term" value="F:phosphatidylethanolamine N-methyltransferase activity"/>
    <property type="evidence" value="ECO:0007669"/>
    <property type="project" value="UniProtKB-UniRule"/>
</dbReference>
<comment type="caution">
    <text evidence="14">Lacks conserved residue(s) required for the propagation of feature annotation.</text>
</comment>
<keyword evidence="14" id="KW-0496">Mitochondrion</keyword>
<dbReference type="EC" id="2.1.1.71" evidence="14"/>
<feature type="transmembrane region" description="Helical" evidence="15">
    <location>
        <begin position="94"/>
        <end position="117"/>
    </location>
</feature>
<evidence type="ECO:0000256" key="3">
    <source>
        <dbReference type="ARBA" id="ARBA00022516"/>
    </source>
</evidence>
<evidence type="ECO:0000256" key="5">
    <source>
        <dbReference type="ARBA" id="ARBA00022679"/>
    </source>
</evidence>